<evidence type="ECO:0000256" key="3">
    <source>
        <dbReference type="ARBA" id="ARBA00023163"/>
    </source>
</evidence>
<dbReference type="InterPro" id="IPR051127">
    <property type="entry name" value="Fungal_SecMet_Regulators"/>
</dbReference>
<dbReference type="InterPro" id="IPR007219">
    <property type="entry name" value="XnlR_reg_dom"/>
</dbReference>
<protein>
    <recommendedName>
        <fullName evidence="5">Xylanolytic transcriptional activator regulatory domain-containing protein</fullName>
    </recommendedName>
</protein>
<dbReference type="GO" id="GO:0000978">
    <property type="term" value="F:RNA polymerase II cis-regulatory region sequence-specific DNA binding"/>
    <property type="evidence" value="ECO:0007669"/>
    <property type="project" value="TreeGrafter"/>
</dbReference>
<dbReference type="CDD" id="cd12148">
    <property type="entry name" value="fungal_TF_MHR"/>
    <property type="match status" value="1"/>
</dbReference>
<dbReference type="Pfam" id="PF04082">
    <property type="entry name" value="Fungal_trans"/>
    <property type="match status" value="1"/>
</dbReference>
<dbReference type="GO" id="GO:0006351">
    <property type="term" value="P:DNA-templated transcription"/>
    <property type="evidence" value="ECO:0007669"/>
    <property type="project" value="InterPro"/>
</dbReference>
<evidence type="ECO:0000256" key="1">
    <source>
        <dbReference type="ARBA" id="ARBA00023015"/>
    </source>
</evidence>
<dbReference type="RefSeq" id="XP_016238640.1">
    <property type="nucleotide sequence ID" value="XM_016377070.1"/>
</dbReference>
<evidence type="ECO:0000313" key="6">
    <source>
        <dbReference type="EMBL" id="KIW18424.1"/>
    </source>
</evidence>
<sequence length="555" mass="63130">MVETTEAEEELPVETEIFGVSPNQTTAASLSSHIDALKRALHLASSNGTQRQCLEGSSTPVVEQRQKSQYVRNFPSIRQLKLLIGLYFEELNPFFPCIEEQEFMERMEQVRQDLVEDGGGLCLVVRPSSRNFFMLMYMVLAVATYLDSTSHSQKNAAPPGWQYCLMAEEISGRDHHTRLLPAELDLIRYYTVKAIYMVHIEKLTPASHSIAIAIQSAFSAHLNDESTWIDCSKSRKHARRLLWWTVFYVDRRIAQKCWKPYIIRENEFRVGELAVTEEELLSTVFDLQTHIKVEEQLVINRYVQTMIRWARLWAQVWDSMFAVSSSYGKNRAEEIEVLDAKILYAQRETHESLCWDTLFLPTYLATGETDAQIRSRLVAYVRFNLLRLLLRQSWKHTTAADARGSQICLELSNETIEAIVEYMVSQVNPIPFGLNAIECVVECICHLVPHVNKEKSIFSNSLPMSSFEGAIKFLENLSPKLGAARRALDALGEIAEKGWPPSFTSNGQVGGVQEIPCLINTAVDLGQGSFNELFVPDTWSEICFPSLEEGQVRIT</sequence>
<dbReference type="HOGENOM" id="CLU_442109_0_0_1"/>
<evidence type="ECO:0000256" key="4">
    <source>
        <dbReference type="ARBA" id="ARBA00023242"/>
    </source>
</evidence>
<reference evidence="6 7" key="1">
    <citation type="submission" date="2015-01" db="EMBL/GenBank/DDBJ databases">
        <title>The Genome Sequence of Exophiala spinifera CBS89968.</title>
        <authorList>
            <consortium name="The Broad Institute Genomics Platform"/>
            <person name="Cuomo C."/>
            <person name="de Hoog S."/>
            <person name="Gorbushina A."/>
            <person name="Stielow B."/>
            <person name="Teixiera M."/>
            <person name="Abouelleil A."/>
            <person name="Chapman S.B."/>
            <person name="Priest M."/>
            <person name="Young S.K."/>
            <person name="Wortman J."/>
            <person name="Nusbaum C."/>
            <person name="Birren B."/>
        </authorList>
    </citation>
    <scope>NUCLEOTIDE SEQUENCE [LARGE SCALE GENOMIC DNA]</scope>
    <source>
        <strain evidence="6 7">CBS 89968</strain>
    </source>
</reference>
<evidence type="ECO:0000313" key="7">
    <source>
        <dbReference type="Proteomes" id="UP000053328"/>
    </source>
</evidence>
<keyword evidence="4" id="KW-0539">Nucleus</keyword>
<dbReference type="GO" id="GO:0000435">
    <property type="term" value="P:positive regulation of transcription from RNA polymerase II promoter by galactose"/>
    <property type="evidence" value="ECO:0007669"/>
    <property type="project" value="TreeGrafter"/>
</dbReference>
<dbReference type="GeneID" id="27329795"/>
<dbReference type="GO" id="GO:0008270">
    <property type="term" value="F:zinc ion binding"/>
    <property type="evidence" value="ECO:0007669"/>
    <property type="project" value="InterPro"/>
</dbReference>
<dbReference type="AlphaFoldDB" id="A0A0D2C493"/>
<dbReference type="EMBL" id="KN847493">
    <property type="protein sequence ID" value="KIW18424.1"/>
    <property type="molecule type" value="Genomic_DNA"/>
</dbReference>
<dbReference type="PANTHER" id="PTHR47424">
    <property type="entry name" value="REGULATORY PROTEIN GAL4"/>
    <property type="match status" value="1"/>
</dbReference>
<dbReference type="GO" id="GO:0005634">
    <property type="term" value="C:nucleus"/>
    <property type="evidence" value="ECO:0007669"/>
    <property type="project" value="TreeGrafter"/>
</dbReference>
<dbReference type="OrthoDB" id="4320670at2759"/>
<organism evidence="6 7">
    <name type="scientific">Exophiala spinifera</name>
    <dbReference type="NCBI Taxonomy" id="91928"/>
    <lineage>
        <taxon>Eukaryota</taxon>
        <taxon>Fungi</taxon>
        <taxon>Dikarya</taxon>
        <taxon>Ascomycota</taxon>
        <taxon>Pezizomycotina</taxon>
        <taxon>Eurotiomycetes</taxon>
        <taxon>Chaetothyriomycetidae</taxon>
        <taxon>Chaetothyriales</taxon>
        <taxon>Herpotrichiellaceae</taxon>
        <taxon>Exophiala</taxon>
    </lineage>
</organism>
<keyword evidence="2" id="KW-0238">DNA-binding</keyword>
<dbReference type="STRING" id="91928.A0A0D2C493"/>
<gene>
    <name evidence="6" type="ORF">PV08_02712</name>
</gene>
<feature type="domain" description="Xylanolytic transcriptional activator regulatory" evidence="5">
    <location>
        <begin position="85"/>
        <end position="326"/>
    </location>
</feature>
<proteinExistence type="predicted"/>
<keyword evidence="7" id="KW-1185">Reference proteome</keyword>
<dbReference type="Proteomes" id="UP000053328">
    <property type="component" value="Unassembled WGS sequence"/>
</dbReference>
<evidence type="ECO:0000259" key="5">
    <source>
        <dbReference type="Pfam" id="PF04082"/>
    </source>
</evidence>
<name>A0A0D2C493_9EURO</name>
<dbReference type="GO" id="GO:0000981">
    <property type="term" value="F:DNA-binding transcription factor activity, RNA polymerase II-specific"/>
    <property type="evidence" value="ECO:0007669"/>
    <property type="project" value="TreeGrafter"/>
</dbReference>
<evidence type="ECO:0000256" key="2">
    <source>
        <dbReference type="ARBA" id="ARBA00023125"/>
    </source>
</evidence>
<keyword evidence="1" id="KW-0805">Transcription regulation</keyword>
<dbReference type="PANTHER" id="PTHR47424:SF3">
    <property type="entry name" value="REGULATORY PROTEIN GAL4"/>
    <property type="match status" value="1"/>
</dbReference>
<accession>A0A0D2C493</accession>
<keyword evidence="3" id="KW-0804">Transcription</keyword>
<dbReference type="VEuPathDB" id="FungiDB:PV08_02712"/>